<organism evidence="1 2">
    <name type="scientific">Flaviflexus equikiangi</name>
    <dbReference type="NCBI Taxonomy" id="2758573"/>
    <lineage>
        <taxon>Bacteria</taxon>
        <taxon>Bacillati</taxon>
        <taxon>Actinomycetota</taxon>
        <taxon>Actinomycetes</taxon>
        <taxon>Actinomycetales</taxon>
        <taxon>Actinomycetaceae</taxon>
        <taxon>Flaviflexus</taxon>
    </lineage>
</organism>
<dbReference type="RefSeq" id="WP_187996746.1">
    <property type="nucleotide sequence ID" value="NZ_JACEXG010000004.1"/>
</dbReference>
<name>A0ABS2TH72_9ACTO</name>
<dbReference type="Proteomes" id="UP000705983">
    <property type="component" value="Unassembled WGS sequence"/>
</dbReference>
<dbReference type="EMBL" id="JAFFJS010000004">
    <property type="protein sequence ID" value="MBM9433453.1"/>
    <property type="molecule type" value="Genomic_DNA"/>
</dbReference>
<dbReference type="InterPro" id="IPR035985">
    <property type="entry name" value="Ubiquitin-activating_enz"/>
</dbReference>
<accession>A0ABS2TH72</accession>
<dbReference type="SUPFAM" id="SSF69572">
    <property type="entry name" value="Activating enzymes of the ubiquitin-like proteins"/>
    <property type="match status" value="1"/>
</dbReference>
<dbReference type="Gene3D" id="3.40.50.720">
    <property type="entry name" value="NAD(P)-binding Rossmann-like Domain"/>
    <property type="match status" value="1"/>
</dbReference>
<comment type="caution">
    <text evidence="1">The sequence shown here is derived from an EMBL/GenBank/DDBJ whole genome shotgun (WGS) entry which is preliminary data.</text>
</comment>
<evidence type="ECO:0000313" key="2">
    <source>
        <dbReference type="Proteomes" id="UP000705983"/>
    </source>
</evidence>
<proteinExistence type="predicted"/>
<protein>
    <recommendedName>
        <fullName evidence="3">Bacteriocin biosynthesis cyclodehydratase domain-containing protein</fullName>
    </recommendedName>
</protein>
<evidence type="ECO:0000313" key="1">
    <source>
        <dbReference type="EMBL" id="MBM9433453.1"/>
    </source>
</evidence>
<evidence type="ECO:0008006" key="3">
    <source>
        <dbReference type="Google" id="ProtNLM"/>
    </source>
</evidence>
<gene>
    <name evidence="1" type="ORF">JVW63_07065</name>
</gene>
<keyword evidence="2" id="KW-1185">Reference proteome</keyword>
<sequence>MQIPDGLGLYWRDSDCVQIGLHPDRRAIIDGLYPREVPLLNLLRNPCTVADVDVWAKSHQVDRDRARKIWETVSATGLAREATMPGRMARDEYAAAARAGAVDPESARSTAVTIEGAGLIGSLLAIVLDLYGFGAVAVNDPHPVSESGARWLGLAAFGQPVEAAVRPRLRPGDPINRRIVVSVSSRVYPLHIARVCLADDIPYLPIVVAESDIQIGPFVTGSPCLECVESERTRQDSAWPLLSAQAGRLPMLEPDTASAFLTCGFAAAELLQFVTDEGYEPRLSSAIMHIPPPPSWPTLETVERAADCGCVFGS</sequence>
<reference evidence="2" key="1">
    <citation type="submission" date="2021-02" db="EMBL/GenBank/DDBJ databases">
        <title>Leucobacter sp. CX169.</title>
        <authorList>
            <person name="Cheng Y."/>
        </authorList>
    </citation>
    <scope>NUCLEOTIDE SEQUENCE [LARGE SCALE GENOMIC DNA]</scope>
    <source>
        <strain evidence="2">JY899</strain>
    </source>
</reference>